<dbReference type="Proteomes" id="UP000287388">
    <property type="component" value="Chromosome"/>
</dbReference>
<feature type="region of interest" description="Disordered" evidence="2">
    <location>
        <begin position="820"/>
        <end position="842"/>
    </location>
</feature>
<dbReference type="Gene3D" id="3.40.50.1820">
    <property type="entry name" value="alpha/beta hydrolase"/>
    <property type="match status" value="1"/>
</dbReference>
<feature type="domain" description="Peptidase S9 prolyl oligopeptidase catalytic" evidence="4">
    <location>
        <begin position="607"/>
        <end position="819"/>
    </location>
</feature>
<dbReference type="AlphaFoldDB" id="A0A410NTB7"/>
<dbReference type="Gene3D" id="2.120.10.30">
    <property type="entry name" value="TolB, C-terminal domain"/>
    <property type="match status" value="1"/>
</dbReference>
<dbReference type="InterPro" id="IPR001375">
    <property type="entry name" value="Peptidase_S9_cat"/>
</dbReference>
<dbReference type="GO" id="GO:0006508">
    <property type="term" value="P:proteolysis"/>
    <property type="evidence" value="ECO:0007669"/>
    <property type="project" value="InterPro"/>
</dbReference>
<proteinExistence type="predicted"/>
<dbReference type="SUPFAM" id="SSF53474">
    <property type="entry name" value="alpha/beta-Hydrolases"/>
    <property type="match status" value="1"/>
</dbReference>
<accession>A0A410NTB7</accession>
<evidence type="ECO:0000256" key="2">
    <source>
        <dbReference type="SAM" id="MobiDB-lite"/>
    </source>
</evidence>
<evidence type="ECO:0000256" key="1">
    <source>
        <dbReference type="ARBA" id="ARBA00022801"/>
    </source>
</evidence>
<protein>
    <submittedName>
        <fullName evidence="6">Prolyl oligopeptidase family serine peptidase</fullName>
    </submittedName>
</protein>
<dbReference type="PANTHER" id="PTHR42776:SF27">
    <property type="entry name" value="DIPEPTIDYL PEPTIDASE FAMILY MEMBER 6"/>
    <property type="match status" value="1"/>
</dbReference>
<keyword evidence="3" id="KW-0732">Signal</keyword>
<reference evidence="6 8" key="2">
    <citation type="submission" date="2020-12" db="EMBL/GenBank/DDBJ databases">
        <title>FDA dAtabase for Regulatory Grade micrObial Sequences (FDA-ARGOS): Supporting development and validation of Infectious Disease Dx tests.</title>
        <authorList>
            <person name="Kerrigan L."/>
            <person name="Long C."/>
            <person name="Tallon L."/>
            <person name="Sadzewicz L."/>
            <person name="Zhao X."/>
            <person name="Boylan J."/>
            <person name="Ott S."/>
            <person name="Bowen H."/>
            <person name="Vavikolanu K."/>
            <person name="Mehta A."/>
            <person name="Aluvathingal J."/>
            <person name="Nadendla S."/>
            <person name="Yan Y."/>
            <person name="Sichtig H."/>
        </authorList>
    </citation>
    <scope>NUCLEOTIDE SEQUENCE [LARGE SCALE GENOMIC DNA]</scope>
    <source>
        <strain evidence="6 8">FDAARGOS_1026</strain>
    </source>
</reference>
<evidence type="ECO:0000259" key="4">
    <source>
        <dbReference type="Pfam" id="PF00326"/>
    </source>
</evidence>
<dbReference type="Pfam" id="PF00326">
    <property type="entry name" value="Peptidase_S9"/>
    <property type="match status" value="1"/>
</dbReference>
<dbReference type="SUPFAM" id="SSF82171">
    <property type="entry name" value="DPP6 N-terminal domain-like"/>
    <property type="match status" value="1"/>
</dbReference>
<evidence type="ECO:0000256" key="3">
    <source>
        <dbReference type="SAM" id="SignalP"/>
    </source>
</evidence>
<organism evidence="5 7">
    <name type="scientific">Brevundimonas diminuta</name>
    <name type="common">Pseudomonas diminuta</name>
    <dbReference type="NCBI Taxonomy" id="293"/>
    <lineage>
        <taxon>Bacteria</taxon>
        <taxon>Pseudomonadati</taxon>
        <taxon>Pseudomonadota</taxon>
        <taxon>Alphaproteobacteria</taxon>
        <taxon>Caulobacterales</taxon>
        <taxon>Caulobacteraceae</taxon>
        <taxon>Brevundimonas</taxon>
    </lineage>
</organism>
<dbReference type="KEGG" id="bdm:EQG53_01215"/>
<gene>
    <name evidence="5" type="ORF">EQG53_01215</name>
    <name evidence="6" type="ORF">I6H83_03750</name>
</gene>
<dbReference type="EMBL" id="CP066026">
    <property type="protein sequence ID" value="QQB89567.1"/>
    <property type="molecule type" value="Genomic_DNA"/>
</dbReference>
<dbReference type="RefSeq" id="WP_128718858.1">
    <property type="nucleotide sequence ID" value="NZ_BJNC01000007.1"/>
</dbReference>
<feature type="compositionally biased region" description="Pro residues" evidence="2">
    <location>
        <begin position="831"/>
        <end position="842"/>
    </location>
</feature>
<dbReference type="Proteomes" id="UP000596117">
    <property type="component" value="Chromosome"/>
</dbReference>
<name>A0A410NTB7_BREDI</name>
<dbReference type="GO" id="GO:0004252">
    <property type="term" value="F:serine-type endopeptidase activity"/>
    <property type="evidence" value="ECO:0007669"/>
    <property type="project" value="TreeGrafter"/>
</dbReference>
<feature type="signal peptide" evidence="3">
    <location>
        <begin position="1"/>
        <end position="24"/>
    </location>
</feature>
<evidence type="ECO:0000313" key="7">
    <source>
        <dbReference type="Proteomes" id="UP000287388"/>
    </source>
</evidence>
<feature type="chain" id="PRO_5019432417" evidence="3">
    <location>
        <begin position="25"/>
        <end position="842"/>
    </location>
</feature>
<evidence type="ECO:0000313" key="8">
    <source>
        <dbReference type="Proteomes" id="UP000596117"/>
    </source>
</evidence>
<dbReference type="InterPro" id="IPR029058">
    <property type="entry name" value="AB_hydrolase_fold"/>
</dbReference>
<keyword evidence="1" id="KW-0378">Hydrolase</keyword>
<keyword evidence="8" id="KW-1185">Reference proteome</keyword>
<evidence type="ECO:0000313" key="5">
    <source>
        <dbReference type="EMBL" id="QAT13085.1"/>
    </source>
</evidence>
<reference evidence="5 7" key="1">
    <citation type="submission" date="2019-01" db="EMBL/GenBank/DDBJ databases">
        <title>Brevundimonas diminuta Genome sequencing and assembly.</title>
        <authorList>
            <person name="Chen H."/>
        </authorList>
    </citation>
    <scope>NUCLEOTIDE SEQUENCE [LARGE SCALE GENOMIC DNA]</scope>
    <source>
        <strain evidence="5">ATCC</strain>
        <strain evidence="7">ATCC(B) 19146</strain>
    </source>
</reference>
<evidence type="ECO:0000313" key="6">
    <source>
        <dbReference type="EMBL" id="QQB89567.1"/>
    </source>
</evidence>
<dbReference type="InterPro" id="IPR011042">
    <property type="entry name" value="6-blade_b-propeller_TolB-like"/>
</dbReference>
<sequence length="842" mass="90767">MKRFVRLATTTALACLLAATSVHAHAPGLAEEPERRALTLDEVLALETFGAAALSPDGQWVAWERRRPYETAPRFDRNHRTGWAVTDLMIARTGDGAPEPLLPGDQTAGLLLVSWSPDSRRLLVHRLRGETLEVGIVNVADRSVFWTGLTPDLVNGVTSAWLDADRVALTIRPGGDLPWLLRFDGTGQAEMDRRWTRTAEGREPSRTRIETRLGRVTTDAVAPAVRLVVLDVTTGVSRELAEGAIRDFAPSPAGDRIALLTSGERVGRIPLGTVVQSAVQTRSRLSFVDVATGDLVPVNPDLDVAPHLLRWSAEGDAVLVWARRDGEPWEAAGLVALSPAGGLRQFGTDGLRPFEEGRTVDEVRVVQADWLGRDAVLRARPADSDRFDWWRVGEGPPRPLTRGLTSAPTRVSAAAGAEVLAFADGRLWALGGPDDARPITEAGGDLVDGRTHTLMTPFRLMANEAPRQGWVAARSGDTTRILGEGGAAGVWSSQRCDGTLLGRSAVRTAVLTLCLDQGVETLALAAPGVDRVLDRVNADFAEVAVPVARPAPHLDPWGRPVTSQLFLPPGYEGGRLKGLIVLVYPGVVETGRYVEATSLQTQGPRAQLLASEGYAVLSAAVPGEEQTTRAAMFDDFARATDLAIDAALALEPGLPADRIALLGHSFGGYTALAIATRSPRYRSVVAWAAPTDPASKWGELRPHDQVWPEYAATLDWSSGAVENGQASLGGPPWSDVEGYAAASPYLQADRITAPLLLITADRDYVPMANAQRMMVAMHRQGKWARLATYWGETHSHASPANIRDVYREIFDWLDRTLGEEGVTPRTGDAPMPEPSPRSRPLS</sequence>
<dbReference type="EMBL" id="CP035093">
    <property type="protein sequence ID" value="QAT13085.1"/>
    <property type="molecule type" value="Genomic_DNA"/>
</dbReference>
<dbReference type="PANTHER" id="PTHR42776">
    <property type="entry name" value="SERINE PEPTIDASE S9 FAMILY MEMBER"/>
    <property type="match status" value="1"/>
</dbReference>